<proteinExistence type="predicted"/>
<evidence type="ECO:0000313" key="2">
    <source>
        <dbReference type="Proteomes" id="UP001519295"/>
    </source>
</evidence>
<dbReference type="RefSeq" id="WP_210033244.1">
    <property type="nucleotide sequence ID" value="NZ_JAGINU010000001.1"/>
</dbReference>
<accession>A0ABS4W1V2</accession>
<comment type="caution">
    <text evidence="1">The sequence shown here is derived from an EMBL/GenBank/DDBJ whole genome shotgun (WGS) entry which is preliminary data.</text>
</comment>
<evidence type="ECO:0008006" key="3">
    <source>
        <dbReference type="Google" id="ProtNLM"/>
    </source>
</evidence>
<dbReference type="EMBL" id="JAGINU010000001">
    <property type="protein sequence ID" value="MBP2370190.1"/>
    <property type="molecule type" value="Genomic_DNA"/>
</dbReference>
<name>A0ABS4W1V2_9PSEU</name>
<sequence>MTTLRERIGNAGIDLGRAEPMVRDGWYRVDGEVVTDLDAETAEGSRVNVVPPPVTEHGA</sequence>
<evidence type="ECO:0000313" key="1">
    <source>
        <dbReference type="EMBL" id="MBP2370190.1"/>
    </source>
</evidence>
<protein>
    <recommendedName>
        <fullName evidence="3">Ribosome-associated protein</fullName>
    </recommendedName>
</protein>
<reference evidence="1 2" key="1">
    <citation type="submission" date="2021-03" db="EMBL/GenBank/DDBJ databases">
        <title>Sequencing the genomes of 1000 actinobacteria strains.</title>
        <authorList>
            <person name="Klenk H.-P."/>
        </authorList>
    </citation>
    <scope>NUCLEOTIDE SEQUENCE [LARGE SCALE GENOMIC DNA]</scope>
    <source>
        <strain evidence="1 2">DSM 45256</strain>
    </source>
</reference>
<keyword evidence="2" id="KW-1185">Reference proteome</keyword>
<organism evidence="1 2">
    <name type="scientific">Pseudonocardia parietis</name>
    <dbReference type="NCBI Taxonomy" id="570936"/>
    <lineage>
        <taxon>Bacteria</taxon>
        <taxon>Bacillati</taxon>
        <taxon>Actinomycetota</taxon>
        <taxon>Actinomycetes</taxon>
        <taxon>Pseudonocardiales</taxon>
        <taxon>Pseudonocardiaceae</taxon>
        <taxon>Pseudonocardia</taxon>
    </lineage>
</organism>
<dbReference type="Proteomes" id="UP001519295">
    <property type="component" value="Unassembled WGS sequence"/>
</dbReference>
<gene>
    <name evidence="1" type="ORF">JOF36_005886</name>
</gene>